<reference evidence="3" key="1">
    <citation type="submission" date="2022-08" db="EMBL/GenBank/DDBJ databases">
        <authorList>
            <consortium name="DOE Joint Genome Institute"/>
            <person name="Min B."/>
            <person name="Sierra-Patev S."/>
            <person name="Naranjo-Ortiz M."/>
            <person name="Looney B."/>
            <person name="Konkel Z."/>
            <person name="Slot J.C."/>
            <person name="Sakamoto Y."/>
            <person name="Steenwyk J.L."/>
            <person name="Rokas A."/>
            <person name="Carro J."/>
            <person name="Camarero S."/>
            <person name="Ferreira P."/>
            <person name="Molpeceres G."/>
            <person name="Ruiz-duenas F.J."/>
            <person name="Serrano A."/>
            <person name="Henrissat B."/>
            <person name="Drula E."/>
            <person name="Hughes K.W."/>
            <person name="Mata J.L."/>
            <person name="Ishikawa N.K."/>
            <person name="Vargas-Isla R."/>
            <person name="Ushijima S."/>
            <person name="Smith C.A."/>
            <person name="Ahrendt S."/>
            <person name="Andreopoulos W."/>
            <person name="He G."/>
            <person name="LaButti K."/>
            <person name="Lipzen A."/>
            <person name="Ng V."/>
            <person name="Riley R."/>
            <person name="Sandor L."/>
            <person name="Barry K."/>
            <person name="Martinez A.T."/>
            <person name="Xiao Y."/>
            <person name="Gibbons J.G."/>
            <person name="Terashima K."/>
            <person name="Hibbett D.S."/>
            <person name="Grigoriev I.V."/>
        </authorList>
    </citation>
    <scope>NUCLEOTIDE SEQUENCE</scope>
    <source>
        <strain evidence="3">ET3784</strain>
    </source>
</reference>
<sequence length="933" mass="101961">MPSLNLLSRLYRKKTTIFAGDGSSSATTRVTPEPRASQSENALSRTSLSFPLERRIHPDLNALAAELSSDIHESRHTNEASPLPRAIPSQTGVTIPPVSLTPWIRDRHNIPSATQTTNITTHETRTENAPEPTSSDKSINASPQGNVSPTPSDERSESRANRIFNRITGLGVRASPTPNPPSAWNTFGRRRSRRHNPIPHASDFGASPDVSLSNSQRSRASSNQTSPWYATENSADTSGSLSMSLQSISQSHSRSQSQSNSFHTPSHAQHHHSPPSSAFTFGPVGPRYGQIPPSALPAYPALRFSIFGGEAEELPDWPNSREGREMHGVTNPDLNLQPLQPRTSASMPSLSRHRTFDLGSHNSIKTGTGSSRPRAQHIFPASSSLDQLSTKVRRRTTTRSSGTGSSHGSRRRRNVRRNLREDSSAEVPGLSETCADNIETSKSLGTAFRIQQVSPSVPDNLPVNANNSSAPSPPYDSLHSHIKRMSSGRTTTHPRRTSPHPSGREDDQMNAGNKGKGKGKENMISSRTSPIRNEIPPSALAEFPVQHLPSSRPSTPLRSAMASTSRFKTSSPQSIPLATSISASSLGKGKRKVDEVDGEGEDILNEPVEQQQRRNMHRATFADEPRKYRTSTSSHNTSNARRKRARLSSGTSFATNQTVSEHGVRAPSRAGSHRRHAPYAASSASRGSHTPPQSSVKVGSVSSHQRHSVRYAGQPQRARHPSSTRASSKRGSVSQASIPISALISPHAPSISLRPSTAYHMRDPRKPPPVHPTPWSLSFPSAGSHERSWSAGFFDIVTCSTFGDFFERRFRRHLKEEETDPEKQTHARGEENNGKLPVVDWIEGGGSPIHAWLFFLGFVLFPAWWIAGLFIAVPKTRMLGGGSGPEEKSVVLDDPQVEHDAKSWRKRCRVMAAISLLTYVPFIVLVVIFVPRS</sequence>
<feature type="compositionally biased region" description="Polar residues" evidence="1">
    <location>
        <begin position="227"/>
        <end position="237"/>
    </location>
</feature>
<keyword evidence="2" id="KW-0472">Membrane</keyword>
<feature type="region of interest" description="Disordered" evidence="1">
    <location>
        <begin position="313"/>
        <end position="434"/>
    </location>
</feature>
<feature type="compositionally biased region" description="Polar residues" evidence="1">
    <location>
        <begin position="723"/>
        <end position="738"/>
    </location>
</feature>
<comment type="caution">
    <text evidence="3">The sequence shown here is derived from an EMBL/GenBank/DDBJ whole genome shotgun (WGS) entry which is preliminary data.</text>
</comment>
<accession>A0AA38JS74</accession>
<gene>
    <name evidence="3" type="ORF">DFJ43DRAFT_1055197</name>
</gene>
<feature type="compositionally biased region" description="Low complexity" evidence="1">
    <location>
        <begin position="211"/>
        <end position="226"/>
    </location>
</feature>
<dbReference type="EMBL" id="JANVFO010000007">
    <property type="protein sequence ID" value="KAJ3735943.1"/>
    <property type="molecule type" value="Genomic_DNA"/>
</dbReference>
<dbReference type="Proteomes" id="UP001176059">
    <property type="component" value="Unassembled WGS sequence"/>
</dbReference>
<feature type="region of interest" description="Disordered" evidence="1">
    <location>
        <begin position="19"/>
        <end position="45"/>
    </location>
</feature>
<protein>
    <submittedName>
        <fullName evidence="3">Uncharacterized protein</fullName>
    </submittedName>
</protein>
<feature type="compositionally biased region" description="Low complexity" evidence="1">
    <location>
        <begin position="548"/>
        <end position="559"/>
    </location>
</feature>
<feature type="compositionally biased region" description="Polar residues" evidence="1">
    <location>
        <begin position="630"/>
        <end position="639"/>
    </location>
</feature>
<feature type="compositionally biased region" description="Basic residues" evidence="1">
    <location>
        <begin position="480"/>
        <end position="498"/>
    </location>
</feature>
<evidence type="ECO:0000256" key="2">
    <source>
        <dbReference type="SAM" id="Phobius"/>
    </source>
</evidence>
<feature type="compositionally biased region" description="Low complexity" evidence="1">
    <location>
        <begin position="398"/>
        <end position="407"/>
    </location>
</feature>
<reference evidence="3" key="2">
    <citation type="journal article" date="2023" name="Proc. Natl. Acad. Sci. U.S.A.">
        <title>A global phylogenomic analysis of the shiitake genus Lentinula.</title>
        <authorList>
            <person name="Sierra-Patev S."/>
            <person name="Min B."/>
            <person name="Naranjo-Ortiz M."/>
            <person name="Looney B."/>
            <person name="Konkel Z."/>
            <person name="Slot J.C."/>
            <person name="Sakamoto Y."/>
            <person name="Steenwyk J.L."/>
            <person name="Rokas A."/>
            <person name="Carro J."/>
            <person name="Camarero S."/>
            <person name="Ferreira P."/>
            <person name="Molpeceres G."/>
            <person name="Ruiz-Duenas F.J."/>
            <person name="Serrano A."/>
            <person name="Henrissat B."/>
            <person name="Drula E."/>
            <person name="Hughes K.W."/>
            <person name="Mata J.L."/>
            <person name="Ishikawa N.K."/>
            <person name="Vargas-Isla R."/>
            <person name="Ushijima S."/>
            <person name="Smith C.A."/>
            <person name="Donoghue J."/>
            <person name="Ahrendt S."/>
            <person name="Andreopoulos W."/>
            <person name="He G."/>
            <person name="LaButti K."/>
            <person name="Lipzen A."/>
            <person name="Ng V."/>
            <person name="Riley R."/>
            <person name="Sandor L."/>
            <person name="Barry K."/>
            <person name="Martinez A.T."/>
            <person name="Xiao Y."/>
            <person name="Gibbons J.G."/>
            <person name="Terashima K."/>
            <person name="Grigoriev I.V."/>
            <person name="Hibbett D."/>
        </authorList>
    </citation>
    <scope>NUCLEOTIDE SEQUENCE</scope>
    <source>
        <strain evidence="3">ET3784</strain>
    </source>
</reference>
<keyword evidence="2" id="KW-0812">Transmembrane</keyword>
<feature type="compositionally biased region" description="Polar residues" evidence="1">
    <location>
        <begin position="648"/>
        <end position="660"/>
    </location>
</feature>
<feature type="transmembrane region" description="Helical" evidence="2">
    <location>
        <begin position="910"/>
        <end position="930"/>
    </location>
</feature>
<evidence type="ECO:0000313" key="3">
    <source>
        <dbReference type="EMBL" id="KAJ3735943.1"/>
    </source>
</evidence>
<proteinExistence type="predicted"/>
<evidence type="ECO:0000256" key="1">
    <source>
        <dbReference type="SAM" id="MobiDB-lite"/>
    </source>
</evidence>
<feature type="compositionally biased region" description="Polar residues" evidence="1">
    <location>
        <begin position="360"/>
        <end position="373"/>
    </location>
</feature>
<feature type="region of interest" description="Disordered" evidence="1">
    <location>
        <begin position="455"/>
        <end position="741"/>
    </location>
</feature>
<feature type="compositionally biased region" description="Basic residues" evidence="1">
    <location>
        <begin position="408"/>
        <end position="417"/>
    </location>
</feature>
<feature type="compositionally biased region" description="Polar residues" evidence="1">
    <location>
        <begin position="131"/>
        <end position="151"/>
    </location>
</feature>
<feature type="compositionally biased region" description="Polar residues" evidence="1">
    <location>
        <begin position="561"/>
        <end position="585"/>
    </location>
</feature>
<name>A0AA38JS74_9AGAR</name>
<dbReference type="AlphaFoldDB" id="A0AA38JS74"/>
<feature type="compositionally biased region" description="Polar residues" evidence="1">
    <location>
        <begin position="455"/>
        <end position="470"/>
    </location>
</feature>
<feature type="compositionally biased region" description="Polar residues" evidence="1">
    <location>
        <begin position="332"/>
        <end position="349"/>
    </location>
</feature>
<feature type="region of interest" description="Disordered" evidence="1">
    <location>
        <begin position="72"/>
        <end position="285"/>
    </location>
</feature>
<feature type="compositionally biased region" description="Polar residues" evidence="1">
    <location>
        <begin position="22"/>
        <end position="45"/>
    </location>
</feature>
<keyword evidence="4" id="KW-1185">Reference proteome</keyword>
<feature type="compositionally biased region" description="Basic residues" evidence="1">
    <location>
        <begin position="188"/>
        <end position="197"/>
    </location>
</feature>
<keyword evidence="2" id="KW-1133">Transmembrane helix</keyword>
<feature type="transmembrane region" description="Helical" evidence="2">
    <location>
        <begin position="852"/>
        <end position="873"/>
    </location>
</feature>
<evidence type="ECO:0000313" key="4">
    <source>
        <dbReference type="Proteomes" id="UP001176059"/>
    </source>
</evidence>
<organism evidence="3 4">
    <name type="scientific">Lentinula guzmanii</name>
    <dbReference type="NCBI Taxonomy" id="2804957"/>
    <lineage>
        <taxon>Eukaryota</taxon>
        <taxon>Fungi</taxon>
        <taxon>Dikarya</taxon>
        <taxon>Basidiomycota</taxon>
        <taxon>Agaricomycotina</taxon>
        <taxon>Agaricomycetes</taxon>
        <taxon>Agaricomycetidae</taxon>
        <taxon>Agaricales</taxon>
        <taxon>Marasmiineae</taxon>
        <taxon>Omphalotaceae</taxon>
        <taxon>Lentinula</taxon>
    </lineage>
</organism>
<feature type="compositionally biased region" description="Low complexity" evidence="1">
    <location>
        <begin position="238"/>
        <end position="267"/>
    </location>
</feature>
<feature type="compositionally biased region" description="Polar residues" evidence="1">
    <location>
        <begin position="682"/>
        <end position="703"/>
    </location>
</feature>